<protein>
    <submittedName>
        <fullName evidence="1">Uncharacterized protein</fullName>
    </submittedName>
</protein>
<dbReference type="AlphaFoldDB" id="A0A0D0BU96"/>
<dbReference type="EMBL" id="KN835156">
    <property type="protein sequence ID" value="KIK46628.1"/>
    <property type="molecule type" value="Genomic_DNA"/>
</dbReference>
<organism evidence="1 2">
    <name type="scientific">Suillus luteus UH-Slu-Lm8-n1</name>
    <dbReference type="NCBI Taxonomy" id="930992"/>
    <lineage>
        <taxon>Eukaryota</taxon>
        <taxon>Fungi</taxon>
        <taxon>Dikarya</taxon>
        <taxon>Basidiomycota</taxon>
        <taxon>Agaricomycotina</taxon>
        <taxon>Agaricomycetes</taxon>
        <taxon>Agaricomycetidae</taxon>
        <taxon>Boletales</taxon>
        <taxon>Suillineae</taxon>
        <taxon>Suillaceae</taxon>
        <taxon>Suillus</taxon>
    </lineage>
</organism>
<gene>
    <name evidence="1" type="ORF">CY34DRAFT_377768</name>
</gene>
<reference evidence="2" key="2">
    <citation type="submission" date="2015-01" db="EMBL/GenBank/DDBJ databases">
        <title>Evolutionary Origins and Diversification of the Mycorrhizal Mutualists.</title>
        <authorList>
            <consortium name="DOE Joint Genome Institute"/>
            <consortium name="Mycorrhizal Genomics Consortium"/>
            <person name="Kohler A."/>
            <person name="Kuo A."/>
            <person name="Nagy L.G."/>
            <person name="Floudas D."/>
            <person name="Copeland A."/>
            <person name="Barry K.W."/>
            <person name="Cichocki N."/>
            <person name="Veneault-Fourrey C."/>
            <person name="LaButti K."/>
            <person name="Lindquist E.A."/>
            <person name="Lipzen A."/>
            <person name="Lundell T."/>
            <person name="Morin E."/>
            <person name="Murat C."/>
            <person name="Riley R."/>
            <person name="Ohm R."/>
            <person name="Sun H."/>
            <person name="Tunlid A."/>
            <person name="Henrissat B."/>
            <person name="Grigoriev I.V."/>
            <person name="Hibbett D.S."/>
            <person name="Martin F."/>
        </authorList>
    </citation>
    <scope>NUCLEOTIDE SEQUENCE [LARGE SCALE GENOMIC DNA]</scope>
    <source>
        <strain evidence="2">UH-Slu-Lm8-n1</strain>
    </source>
</reference>
<reference evidence="1 2" key="1">
    <citation type="submission" date="2014-04" db="EMBL/GenBank/DDBJ databases">
        <authorList>
            <consortium name="DOE Joint Genome Institute"/>
            <person name="Kuo A."/>
            <person name="Ruytinx J."/>
            <person name="Rineau F."/>
            <person name="Colpaert J."/>
            <person name="Kohler A."/>
            <person name="Nagy L.G."/>
            <person name="Floudas D."/>
            <person name="Copeland A."/>
            <person name="Barry K.W."/>
            <person name="Cichocki N."/>
            <person name="Veneault-Fourrey C."/>
            <person name="LaButti K."/>
            <person name="Lindquist E.A."/>
            <person name="Lipzen A."/>
            <person name="Lundell T."/>
            <person name="Morin E."/>
            <person name="Murat C."/>
            <person name="Sun H."/>
            <person name="Tunlid A."/>
            <person name="Henrissat B."/>
            <person name="Grigoriev I.V."/>
            <person name="Hibbett D.S."/>
            <person name="Martin F."/>
            <person name="Nordberg H.P."/>
            <person name="Cantor M.N."/>
            <person name="Hua S.X."/>
        </authorList>
    </citation>
    <scope>NUCLEOTIDE SEQUENCE [LARGE SCALE GENOMIC DNA]</scope>
    <source>
        <strain evidence="1 2">UH-Slu-Lm8-n1</strain>
    </source>
</reference>
<dbReference type="InParanoid" id="A0A0D0BU96"/>
<dbReference type="HOGENOM" id="CLU_2759494_0_0_1"/>
<sequence length="70" mass="7770">MMQYEVTSGGMMRWSQQTVVDLLSETGSSNLYAHCVREISHVVHMFCATHVRLVLTCAPNSCHDASSPPM</sequence>
<name>A0A0D0BU96_9AGAM</name>
<keyword evidence="2" id="KW-1185">Reference proteome</keyword>
<proteinExistence type="predicted"/>
<dbReference type="Proteomes" id="UP000054485">
    <property type="component" value="Unassembled WGS sequence"/>
</dbReference>
<evidence type="ECO:0000313" key="2">
    <source>
        <dbReference type="Proteomes" id="UP000054485"/>
    </source>
</evidence>
<evidence type="ECO:0000313" key="1">
    <source>
        <dbReference type="EMBL" id="KIK46628.1"/>
    </source>
</evidence>
<accession>A0A0D0BU96</accession>